<organism evidence="1 2">
    <name type="scientific">Streptomyces phage Annadreamy</name>
    <dbReference type="NCBI Taxonomy" id="2250335"/>
    <lineage>
        <taxon>Viruses</taxon>
        <taxon>Duplodnaviria</taxon>
        <taxon>Heunggongvirae</taxon>
        <taxon>Uroviricota</taxon>
        <taxon>Caudoviricetes</taxon>
        <taxon>Stanwilliamsviridae</taxon>
        <taxon>Loccivirinae</taxon>
        <taxon>Annadreamyvirus</taxon>
        <taxon>Annadreamyvirus annadreamy</taxon>
    </lineage>
</organism>
<name>A0A345GTD9_9CAUD</name>
<keyword evidence="2" id="KW-1185">Reference proteome</keyword>
<protein>
    <submittedName>
        <fullName evidence="1">Uncharacterized protein</fullName>
    </submittedName>
</protein>
<proteinExistence type="predicted"/>
<dbReference type="Proteomes" id="UP000259354">
    <property type="component" value="Segment"/>
</dbReference>
<gene>
    <name evidence="1" type="primary">101</name>
    <name evidence="1" type="ORF">SEA_ANNADREAMY_101</name>
</gene>
<dbReference type="KEGG" id="vg:55609244"/>
<dbReference type="RefSeq" id="YP_009839060.1">
    <property type="nucleotide sequence ID" value="NC_048719.1"/>
</dbReference>
<sequence length="52" mass="5784">METHVFSVMLQVEVEAPSEDDAREAIRDCFGEGSNCGANVVEYEVLDHARLD</sequence>
<evidence type="ECO:0000313" key="1">
    <source>
        <dbReference type="EMBL" id="AXG66211.1"/>
    </source>
</evidence>
<dbReference type="EMBL" id="MH536811">
    <property type="protein sequence ID" value="AXG66211.1"/>
    <property type="molecule type" value="Genomic_DNA"/>
</dbReference>
<dbReference type="GeneID" id="55609244"/>
<reference evidence="1 2" key="1">
    <citation type="submission" date="2018-06" db="EMBL/GenBank/DDBJ databases">
        <authorList>
            <person name="Moussa A."/>
            <person name="Couoh J.M."/>
            <person name="Harbem L."/>
            <person name="Okocha J.C."/>
            <person name="Taylor D."/>
            <person name="Teutsch A.B."/>
            <person name="Smith B.R."/>
            <person name="Suri N."/>
            <person name="Layton S.R."/>
            <person name="Kim T."/>
            <person name="Hughes L.E."/>
            <person name="Garlena R.A."/>
            <person name="Russell D.A."/>
            <person name="Pope W.H."/>
            <person name="Jacobs-Sera D."/>
            <person name="Hatfull G.F."/>
        </authorList>
    </citation>
    <scope>NUCLEOTIDE SEQUENCE [LARGE SCALE GENOMIC DNA]</scope>
</reference>
<accession>A0A345GTD9</accession>
<evidence type="ECO:0000313" key="2">
    <source>
        <dbReference type="Proteomes" id="UP000259354"/>
    </source>
</evidence>